<feature type="region of interest" description="Disordered" evidence="1">
    <location>
        <begin position="452"/>
        <end position="473"/>
    </location>
</feature>
<name>A0A5N6KCW2_MONLA</name>
<feature type="compositionally biased region" description="Basic and acidic residues" evidence="1">
    <location>
        <begin position="123"/>
        <end position="132"/>
    </location>
</feature>
<accession>A0A5N6KCW2</accession>
<proteinExistence type="predicted"/>
<evidence type="ECO:0000313" key="2">
    <source>
        <dbReference type="EMBL" id="KAB8301248.1"/>
    </source>
</evidence>
<dbReference type="OrthoDB" id="27483at2759"/>
<feature type="compositionally biased region" description="Acidic residues" evidence="1">
    <location>
        <begin position="133"/>
        <end position="147"/>
    </location>
</feature>
<reference evidence="2 3" key="1">
    <citation type="submission" date="2019-06" db="EMBL/GenBank/DDBJ databases">
        <title>Genome Sequence of the Brown Rot Fungal Pathogen Monilinia laxa.</title>
        <authorList>
            <person name="De Miccolis Angelini R.M."/>
            <person name="Landi L."/>
            <person name="Abate D."/>
            <person name="Pollastro S."/>
            <person name="Romanazzi G."/>
            <person name="Faretra F."/>
        </authorList>
    </citation>
    <scope>NUCLEOTIDE SEQUENCE [LARGE SCALE GENOMIC DNA]</scope>
    <source>
        <strain evidence="2 3">Mlax316</strain>
    </source>
</reference>
<sequence length="473" mass="53631">MFSGKEIRKKKSGESPMSGTNHLSNMAKCLAANKSKRENEHINEMIFQDEYYRDRMRNIQATYKVKLDSLPGIGYSSRIRLIWDHNRLLGTFELDVFRGSILIDPGPGQDHFKADIEYSKFHEARARDKESSEESGEESDADEGDDEIATTREYRFKWRGVNPKIPHKTFNSSFTVGKIRFGNGKIWGCFEAMSGVGFPGGRCEFHGKIPPGPCLVDMSIQEFIDRWNGYAEIEEDEEPRSPTPRSTMGQVQAERDGVIPTFESMEVVVAQPEEWTEIEQQNFVEMITGIYDITSREIEEDWFAESKGLMVRLHLDQQQGVVFGCFDIGIVEGFLKLDVGVEGFKHYSPMGFKWYGRGTFTGRSEKGTGTITIRTREGRTVEGLFCDMPDNNDGQIDFRGSRRVLPLGVSGRGAGYYRAHWEELERAKLDVAKASPTKGRWGVREGIAKRVSWKRETSSSKDVGAQKKEEGSV</sequence>
<keyword evidence="3" id="KW-1185">Reference proteome</keyword>
<organism evidence="2 3">
    <name type="scientific">Monilinia laxa</name>
    <name type="common">Brown rot fungus</name>
    <name type="synonym">Sclerotinia laxa</name>
    <dbReference type="NCBI Taxonomy" id="61186"/>
    <lineage>
        <taxon>Eukaryota</taxon>
        <taxon>Fungi</taxon>
        <taxon>Dikarya</taxon>
        <taxon>Ascomycota</taxon>
        <taxon>Pezizomycotina</taxon>
        <taxon>Leotiomycetes</taxon>
        <taxon>Helotiales</taxon>
        <taxon>Sclerotiniaceae</taxon>
        <taxon>Monilinia</taxon>
    </lineage>
</organism>
<dbReference type="Proteomes" id="UP000326757">
    <property type="component" value="Unassembled WGS sequence"/>
</dbReference>
<protein>
    <submittedName>
        <fullName evidence="2">Uncharacterized protein</fullName>
    </submittedName>
</protein>
<feature type="region of interest" description="Disordered" evidence="1">
    <location>
        <begin position="123"/>
        <end position="147"/>
    </location>
</feature>
<dbReference type="AlphaFoldDB" id="A0A5N6KCW2"/>
<evidence type="ECO:0000256" key="1">
    <source>
        <dbReference type="SAM" id="MobiDB-lite"/>
    </source>
</evidence>
<dbReference type="EMBL" id="VIGI01000004">
    <property type="protein sequence ID" value="KAB8301248.1"/>
    <property type="molecule type" value="Genomic_DNA"/>
</dbReference>
<gene>
    <name evidence="2" type="ORF">EYC80_003135</name>
</gene>
<evidence type="ECO:0000313" key="3">
    <source>
        <dbReference type="Proteomes" id="UP000326757"/>
    </source>
</evidence>
<feature type="region of interest" description="Disordered" evidence="1">
    <location>
        <begin position="1"/>
        <end position="23"/>
    </location>
</feature>
<comment type="caution">
    <text evidence="2">The sequence shown here is derived from an EMBL/GenBank/DDBJ whole genome shotgun (WGS) entry which is preliminary data.</text>
</comment>